<dbReference type="SMART" id="SM00388">
    <property type="entry name" value="HisKA"/>
    <property type="match status" value="1"/>
</dbReference>
<keyword evidence="8 18" id="KW-0418">Kinase</keyword>
<dbReference type="PANTHER" id="PTHR45339:SF1">
    <property type="entry name" value="HYBRID SIGNAL TRANSDUCTION HISTIDINE KINASE J"/>
    <property type="match status" value="1"/>
</dbReference>
<feature type="domain" description="Response regulatory" evidence="16">
    <location>
        <begin position="1078"/>
        <end position="1206"/>
    </location>
</feature>
<keyword evidence="13" id="KW-0175">Coiled coil</keyword>
<dbReference type="CDD" id="cd00082">
    <property type="entry name" value="HisKA"/>
    <property type="match status" value="1"/>
</dbReference>
<evidence type="ECO:0000256" key="5">
    <source>
        <dbReference type="ARBA" id="ARBA00022553"/>
    </source>
</evidence>
<dbReference type="GO" id="GO:0009365">
    <property type="term" value="C:protein histidine kinase complex"/>
    <property type="evidence" value="ECO:0007669"/>
    <property type="project" value="UniProtKB-ARBA"/>
</dbReference>
<dbReference type="InterPro" id="IPR003594">
    <property type="entry name" value="HATPase_dom"/>
</dbReference>
<dbReference type="Pfam" id="PF00072">
    <property type="entry name" value="Response_reg"/>
    <property type="match status" value="1"/>
</dbReference>
<evidence type="ECO:0000259" key="16">
    <source>
        <dbReference type="PROSITE" id="PS50110"/>
    </source>
</evidence>
<dbReference type="Pfam" id="PF02518">
    <property type="entry name" value="HATPase_c"/>
    <property type="match status" value="1"/>
</dbReference>
<dbReference type="CDD" id="cd00130">
    <property type="entry name" value="PAS"/>
    <property type="match status" value="1"/>
</dbReference>
<evidence type="ECO:0000256" key="4">
    <source>
        <dbReference type="ARBA" id="ARBA00022490"/>
    </source>
</evidence>
<evidence type="ECO:0000256" key="9">
    <source>
        <dbReference type="ARBA" id="ARBA00022840"/>
    </source>
</evidence>
<evidence type="ECO:0000313" key="18">
    <source>
        <dbReference type="EMBL" id="PSK60608.1"/>
    </source>
</evidence>
<evidence type="ECO:0000256" key="7">
    <source>
        <dbReference type="ARBA" id="ARBA00022741"/>
    </source>
</evidence>
<feature type="region of interest" description="Disordered" evidence="14">
    <location>
        <begin position="296"/>
        <end position="336"/>
    </location>
</feature>
<feature type="compositionally biased region" description="Low complexity" evidence="14">
    <location>
        <begin position="1039"/>
        <end position="1049"/>
    </location>
</feature>
<dbReference type="PROSITE" id="PS50109">
    <property type="entry name" value="HIS_KIN"/>
    <property type="match status" value="1"/>
</dbReference>
<evidence type="ECO:0000256" key="13">
    <source>
        <dbReference type="SAM" id="Coils"/>
    </source>
</evidence>
<feature type="compositionally biased region" description="Polar residues" evidence="14">
    <location>
        <begin position="1299"/>
        <end position="1309"/>
    </location>
</feature>
<evidence type="ECO:0000256" key="3">
    <source>
        <dbReference type="ARBA" id="ARBA00012438"/>
    </source>
</evidence>
<sequence>MTLGALRDRPQAQTAPAHTNDALAAAQDPGSYFDIGTYRDGSNHGSPTTSGRCSSLSIQLPPSHTSLDMAFTALQYLPMPLLVLSSAKTVVLANEAMGRLFQIDPRQLHATSPAELTRVDSGFRSATDILYGVSLGALGIDILQNGTPVWVTWDDFLNSVLDDAVHDRPPTTDQNLQSADGTGDVTPKLSKANAEPSREGRRNSAFDYKATVHEIVVDVVFPSSRDPNTGLPMPIKDNKRASGPPQQHQTEATLIISVWFLDGQQHYTLTFTAAHNVTANAQQKLSSRSVTKMHRNYMSGMGSGSSSSSGGRRTHLSSNSSPGSSPMGWLPNGPANSITPTSHSTLLLKTSRMKDALLNAIPMPVYAMWKDESFGIPNKAAMNLLGAEGQDSTSTADQREFLGQYKLYNDDYAGELPIEEYPIMVLMRTQKRFTNRRVAMENNVTGERLMFDVDGEEIRDEKTNEFLGGVVIFRDVTQYANIITKQKMENERQFEDIANMIPVMVWTTLPDGYHDYFSQRWYDYTGLTPTECMGHMWKSPFHADDIAIAAPRWAHCLATGEEYLVEYRCKSRTGEWRWMLGRATPMRNQAGKIIKWFGTCTDIHDLVETREQAKQTREQLLRVIEHAKITLWAVDKEGRLILHEGSQIWTAKAERLSDSPDYGRNVFDLFAENRNSKDVDQTSLFKHAIDAILGGKTTDESIEIPVQSLQRWFRTRFVPLLRQQRTAGIEGSSVIDGVVGVSMDVTELKEREEELKERDRENGRLLAQSEAAKEASKMKSQFLANMSHEIRTPIAGVIGMAELLLDDTETPLTKDQRECAENLQRSANGLLTVINDILDFSKVESGRLDIEEVQFDLNIVVRDVNKMLSFAAERKGLSFIDETQELQRLKVIGDPGRLRQILTNLLTNSIKFTSEGHVKMGVQILKENSEKVTVKFLVEDTGIGIEEEVRKRLFQPFSQADSSTARRFGGTGLGLTISKNLVELMHGDIALESTLGHGTRATFSIPFSKAPFYSEDSPALDMGPLPDRLQSELSVSDYASPSGPASPSRGSRRPSSHSRATVVHDSPDLSDEERQKIHVLVVEDNPINQQIALKTIRKLKFSVNAVWNGQEALDYLLADPTEEHPKPDIILMDVQMPVMDGYKATYTIRHAEPFVADRRIQNTPIVAMTASAIYGDREKCESAGMNDYLSKPVKGKILEKMLIKWALDVKKKRKRTEGDTGRTDRPGNKRTPTSESTIRARDGAMTPIPGIKQKTHTAAPKGTPLTESTLPNPLHREHSDSSDISMGTNAGDSAPALTPANSHPTSTLPTRGAEDPDKLAKKLTHINFVADDAVRRSQETPATSAQRHFENEERAMLLRDEQLIASGGDPKVHSSLNRGNGDDAMHGDTGTVVEGSGGQKLTRENMKRFEGVAGRVRRREGAGRGSDTDAATETGGSLDVTVGEARDSPSKEMTG</sequence>
<dbReference type="SMART" id="SM00387">
    <property type="entry name" value="HATPase_c"/>
    <property type="match status" value="1"/>
</dbReference>
<keyword evidence="19" id="KW-1185">Reference proteome</keyword>
<keyword evidence="6" id="KW-0808">Transferase</keyword>
<dbReference type="PROSITE" id="PS50113">
    <property type="entry name" value="PAC"/>
    <property type="match status" value="1"/>
</dbReference>
<feature type="region of interest" description="Disordered" evidence="14">
    <location>
        <begin position="1"/>
        <end position="22"/>
    </location>
</feature>
<evidence type="ECO:0000259" key="15">
    <source>
        <dbReference type="PROSITE" id="PS50109"/>
    </source>
</evidence>
<feature type="compositionally biased region" description="Low complexity" evidence="14">
    <location>
        <begin position="298"/>
        <end position="326"/>
    </location>
</feature>
<dbReference type="SMART" id="SM00091">
    <property type="entry name" value="PAS"/>
    <property type="match status" value="2"/>
</dbReference>
<evidence type="ECO:0000256" key="14">
    <source>
        <dbReference type="SAM" id="MobiDB-lite"/>
    </source>
</evidence>
<dbReference type="InterPro" id="IPR001610">
    <property type="entry name" value="PAC"/>
</dbReference>
<feature type="modified residue" description="4-aspartylphosphate" evidence="12">
    <location>
        <position position="1133"/>
    </location>
</feature>
<evidence type="ECO:0000256" key="2">
    <source>
        <dbReference type="ARBA" id="ARBA00004496"/>
    </source>
</evidence>
<comment type="subcellular location">
    <subcellularLocation>
        <location evidence="2">Cytoplasm</location>
    </subcellularLocation>
</comment>
<evidence type="ECO:0000259" key="17">
    <source>
        <dbReference type="PROSITE" id="PS50113"/>
    </source>
</evidence>
<dbReference type="InterPro" id="IPR035965">
    <property type="entry name" value="PAS-like_dom_sf"/>
</dbReference>
<evidence type="ECO:0000256" key="12">
    <source>
        <dbReference type="PROSITE-ProRule" id="PRU00169"/>
    </source>
</evidence>
<evidence type="ECO:0000256" key="1">
    <source>
        <dbReference type="ARBA" id="ARBA00000085"/>
    </source>
</evidence>
<dbReference type="NCBIfam" id="TIGR00229">
    <property type="entry name" value="sensory_box"/>
    <property type="match status" value="1"/>
</dbReference>
<keyword evidence="9" id="KW-0067">ATP-binding</keyword>
<feature type="compositionally biased region" description="Polar residues" evidence="14">
    <location>
        <begin position="171"/>
        <end position="180"/>
    </location>
</feature>
<dbReference type="Gene3D" id="3.30.450.20">
    <property type="entry name" value="PAS domain"/>
    <property type="match status" value="2"/>
</dbReference>
<proteinExistence type="predicted"/>
<feature type="compositionally biased region" description="Basic and acidic residues" evidence="14">
    <location>
        <begin position="196"/>
        <end position="205"/>
    </location>
</feature>
<dbReference type="SUPFAM" id="SSF55785">
    <property type="entry name" value="PYP-like sensor domain (PAS domain)"/>
    <property type="match status" value="1"/>
</dbReference>
<keyword evidence="10" id="KW-0902">Two-component regulatory system</keyword>
<feature type="compositionally biased region" description="Polar residues" evidence="14">
    <location>
        <begin position="1282"/>
        <end position="1291"/>
    </location>
</feature>
<dbReference type="SUPFAM" id="SSF47384">
    <property type="entry name" value="Homodimeric domain of signal transducing histidine kinase"/>
    <property type="match status" value="1"/>
</dbReference>
<comment type="catalytic activity">
    <reaction evidence="1">
        <text>ATP + protein L-histidine = ADP + protein N-phospho-L-histidine.</text>
        <dbReference type="EC" id="2.7.13.3"/>
    </reaction>
</comment>
<dbReference type="FunFam" id="1.10.287.130:FF:000002">
    <property type="entry name" value="Two-component osmosensing histidine kinase"/>
    <property type="match status" value="1"/>
</dbReference>
<dbReference type="GO" id="GO:0005737">
    <property type="term" value="C:cytoplasm"/>
    <property type="evidence" value="ECO:0007669"/>
    <property type="project" value="UniProtKB-SubCell"/>
</dbReference>
<dbReference type="InterPro" id="IPR013655">
    <property type="entry name" value="PAS_fold_3"/>
</dbReference>
<feature type="region of interest" description="Disordered" evidence="14">
    <location>
        <begin position="1035"/>
        <end position="1070"/>
    </location>
</feature>
<dbReference type="InterPro" id="IPR011006">
    <property type="entry name" value="CheY-like_superfamily"/>
</dbReference>
<feature type="compositionally biased region" description="Polar residues" evidence="14">
    <location>
        <begin position="43"/>
        <end position="56"/>
    </location>
</feature>
<dbReference type="EMBL" id="NHZQ01000003">
    <property type="protein sequence ID" value="PSK60608.1"/>
    <property type="molecule type" value="Genomic_DNA"/>
</dbReference>
<dbReference type="SMART" id="SM00086">
    <property type="entry name" value="PAC"/>
    <property type="match status" value="1"/>
</dbReference>
<comment type="function">
    <text evidence="11">Involved in the control of the SAPK-dependent transcriptional response to peroxide stress. Regulates sty1 activity.</text>
</comment>
<feature type="compositionally biased region" description="Basic and acidic residues" evidence="14">
    <location>
        <begin position="1401"/>
        <end position="1410"/>
    </location>
</feature>
<dbReference type="Gene3D" id="1.10.287.130">
    <property type="match status" value="1"/>
</dbReference>
<dbReference type="PRINTS" id="PR00344">
    <property type="entry name" value="BCTRLSENSOR"/>
</dbReference>
<protein>
    <recommendedName>
        <fullName evidence="3">histidine kinase</fullName>
        <ecNumber evidence="3">2.7.13.3</ecNumber>
    </recommendedName>
</protein>
<feature type="domain" description="Histidine kinase" evidence="15">
    <location>
        <begin position="785"/>
        <end position="1009"/>
    </location>
</feature>
<feature type="region of interest" description="Disordered" evidence="14">
    <location>
        <begin position="167"/>
        <end position="205"/>
    </location>
</feature>
<dbReference type="Pfam" id="PF08447">
    <property type="entry name" value="PAS_3"/>
    <property type="match status" value="1"/>
</dbReference>
<keyword evidence="4" id="KW-0963">Cytoplasm</keyword>
<evidence type="ECO:0000313" key="19">
    <source>
        <dbReference type="Proteomes" id="UP000243723"/>
    </source>
</evidence>
<feature type="region of interest" description="Disordered" evidence="14">
    <location>
        <begin position="1211"/>
        <end position="1315"/>
    </location>
</feature>
<feature type="compositionally biased region" description="Basic and acidic residues" evidence="14">
    <location>
        <begin position="1444"/>
        <end position="1455"/>
    </location>
</feature>
<dbReference type="OrthoDB" id="60033at2759"/>
<dbReference type="PROSITE" id="PS50110">
    <property type="entry name" value="RESPONSE_REGULATORY"/>
    <property type="match status" value="1"/>
</dbReference>
<evidence type="ECO:0000256" key="10">
    <source>
        <dbReference type="ARBA" id="ARBA00023012"/>
    </source>
</evidence>
<feature type="coiled-coil region" evidence="13">
    <location>
        <begin position="603"/>
        <end position="630"/>
    </location>
</feature>
<evidence type="ECO:0000256" key="8">
    <source>
        <dbReference type="ARBA" id="ARBA00022777"/>
    </source>
</evidence>
<keyword evidence="5 12" id="KW-0597">Phosphoprotein</keyword>
<feature type="compositionally biased region" description="Basic and acidic residues" evidence="14">
    <location>
        <begin position="1"/>
        <end position="10"/>
    </location>
</feature>
<dbReference type="FunFam" id="3.30.565.10:FF:000010">
    <property type="entry name" value="Sensor histidine kinase RcsC"/>
    <property type="match status" value="1"/>
</dbReference>
<dbReference type="CDD" id="cd17546">
    <property type="entry name" value="REC_hyHK_CKI1_RcsC-like"/>
    <property type="match status" value="1"/>
</dbReference>
<dbReference type="InterPro" id="IPR036097">
    <property type="entry name" value="HisK_dim/P_sf"/>
</dbReference>
<dbReference type="PANTHER" id="PTHR45339">
    <property type="entry name" value="HYBRID SIGNAL TRANSDUCTION HISTIDINE KINASE J"/>
    <property type="match status" value="1"/>
</dbReference>
<feature type="region of interest" description="Disordered" evidence="14">
    <location>
        <begin position="1366"/>
        <end position="1455"/>
    </location>
</feature>
<name>A0A2P8AJF5_9PEZI</name>
<dbReference type="SUPFAM" id="SSF55874">
    <property type="entry name" value="ATPase domain of HSP90 chaperone/DNA topoisomerase II/histidine kinase"/>
    <property type="match status" value="1"/>
</dbReference>
<comment type="caution">
    <text evidence="18">The sequence shown here is derived from an EMBL/GenBank/DDBJ whole genome shotgun (WGS) entry which is preliminary data.</text>
</comment>
<dbReference type="InterPro" id="IPR000014">
    <property type="entry name" value="PAS"/>
</dbReference>
<dbReference type="EC" id="2.7.13.3" evidence="3"/>
<dbReference type="SMART" id="SM00448">
    <property type="entry name" value="REC"/>
    <property type="match status" value="1"/>
</dbReference>
<gene>
    <name evidence="18" type="ORF">B9Z65_758</name>
</gene>
<dbReference type="InterPro" id="IPR036890">
    <property type="entry name" value="HATPase_C_sf"/>
</dbReference>
<dbReference type="Pfam" id="PF00512">
    <property type="entry name" value="HisKA"/>
    <property type="match status" value="1"/>
</dbReference>
<reference evidence="18 19" key="1">
    <citation type="submission" date="2017-05" db="EMBL/GenBank/DDBJ databases">
        <title>Draft genome sequence of Elsinoe australis.</title>
        <authorList>
            <person name="Cheng Q."/>
        </authorList>
    </citation>
    <scope>NUCLEOTIDE SEQUENCE [LARGE SCALE GENOMIC DNA]</scope>
    <source>
        <strain evidence="18 19">NL1</strain>
    </source>
</reference>
<dbReference type="Gene3D" id="3.30.565.10">
    <property type="entry name" value="Histidine kinase-like ATPase, C-terminal domain"/>
    <property type="match status" value="1"/>
</dbReference>
<evidence type="ECO:0000256" key="6">
    <source>
        <dbReference type="ARBA" id="ARBA00022679"/>
    </source>
</evidence>
<dbReference type="InterPro" id="IPR003661">
    <property type="entry name" value="HisK_dim/P_dom"/>
</dbReference>
<feature type="domain" description="PAC" evidence="17">
    <location>
        <begin position="563"/>
        <end position="615"/>
    </location>
</feature>
<feature type="region of interest" description="Disordered" evidence="14">
    <location>
        <begin position="35"/>
        <end position="56"/>
    </location>
</feature>
<dbReference type="SUPFAM" id="SSF52172">
    <property type="entry name" value="CheY-like"/>
    <property type="match status" value="1"/>
</dbReference>
<dbReference type="InterPro" id="IPR001789">
    <property type="entry name" value="Sig_transdc_resp-reg_receiver"/>
</dbReference>
<accession>A0A2P8AJF5</accession>
<dbReference type="GO" id="GO:0005524">
    <property type="term" value="F:ATP binding"/>
    <property type="evidence" value="ECO:0007669"/>
    <property type="project" value="UniProtKB-KW"/>
</dbReference>
<evidence type="ECO:0000256" key="11">
    <source>
        <dbReference type="ARBA" id="ARBA00054109"/>
    </source>
</evidence>
<dbReference type="FunFam" id="3.30.450.20:FF:000099">
    <property type="entry name" value="Sensory box sensor histidine kinase"/>
    <property type="match status" value="1"/>
</dbReference>
<dbReference type="InterPro" id="IPR004358">
    <property type="entry name" value="Sig_transdc_His_kin-like_C"/>
</dbReference>
<keyword evidence="7" id="KW-0547">Nucleotide-binding</keyword>
<organism evidence="18 19">
    <name type="scientific">Elsinoe australis</name>
    <dbReference type="NCBI Taxonomy" id="40998"/>
    <lineage>
        <taxon>Eukaryota</taxon>
        <taxon>Fungi</taxon>
        <taxon>Dikarya</taxon>
        <taxon>Ascomycota</taxon>
        <taxon>Pezizomycotina</taxon>
        <taxon>Dothideomycetes</taxon>
        <taxon>Dothideomycetidae</taxon>
        <taxon>Myriangiales</taxon>
        <taxon>Elsinoaceae</taxon>
        <taxon>Elsinoe</taxon>
    </lineage>
</organism>
<feature type="region of interest" description="Disordered" evidence="14">
    <location>
        <begin position="226"/>
        <end position="246"/>
    </location>
</feature>
<dbReference type="Proteomes" id="UP000243723">
    <property type="component" value="Unassembled WGS sequence"/>
</dbReference>
<dbReference type="GO" id="GO:0000155">
    <property type="term" value="F:phosphorelay sensor kinase activity"/>
    <property type="evidence" value="ECO:0007669"/>
    <property type="project" value="InterPro"/>
</dbReference>
<dbReference type="InterPro" id="IPR000700">
    <property type="entry name" value="PAS-assoc_C"/>
</dbReference>
<dbReference type="InterPro" id="IPR005467">
    <property type="entry name" value="His_kinase_dom"/>
</dbReference>
<dbReference type="GO" id="GO:1900745">
    <property type="term" value="P:positive regulation of p38MAPK cascade"/>
    <property type="evidence" value="ECO:0007669"/>
    <property type="project" value="UniProtKB-ARBA"/>
</dbReference>
<feature type="compositionally biased region" description="Basic and acidic residues" evidence="14">
    <location>
        <begin position="1216"/>
        <end position="1227"/>
    </location>
</feature>
<dbReference type="STRING" id="40998.A0A2P8AJF5"/>
<dbReference type="Gene3D" id="3.40.50.2300">
    <property type="match status" value="1"/>
</dbReference>
<dbReference type="CDD" id="cd16922">
    <property type="entry name" value="HATPase_EvgS-ArcB-TorS-like"/>
    <property type="match status" value="1"/>
</dbReference>